<accession>A0A6P0UQY9</accession>
<dbReference type="RefSeq" id="WP_163608594.1">
    <property type="nucleotide sequence ID" value="NZ_JAABOO010000004.1"/>
</dbReference>
<dbReference type="AlphaFoldDB" id="A0A6P0UQY9"/>
<organism evidence="9 10">
    <name type="scientific">Leptobacterium flavescens</name>
    <dbReference type="NCBI Taxonomy" id="472055"/>
    <lineage>
        <taxon>Bacteria</taxon>
        <taxon>Pseudomonadati</taxon>
        <taxon>Bacteroidota</taxon>
        <taxon>Flavobacteriia</taxon>
        <taxon>Flavobacteriales</taxon>
        <taxon>Flavobacteriaceae</taxon>
        <taxon>Leptobacterium</taxon>
    </lineage>
</organism>
<comment type="subcellular location">
    <subcellularLocation>
        <location evidence="1">Cell outer membrane</location>
        <topology evidence="1">Multi-pass membrane protein</topology>
    </subcellularLocation>
</comment>
<protein>
    <submittedName>
        <fullName evidence="9">Aromatic hydrocarbon degradation protein</fullName>
    </submittedName>
</protein>
<comment type="similarity">
    <text evidence="2">Belongs to the OmpP1/FadL family.</text>
</comment>
<dbReference type="Proteomes" id="UP000468581">
    <property type="component" value="Unassembled WGS sequence"/>
</dbReference>
<feature type="chain" id="PRO_5027062600" evidence="8">
    <location>
        <begin position="20"/>
        <end position="503"/>
    </location>
</feature>
<dbReference type="GO" id="GO:0009279">
    <property type="term" value="C:cell outer membrane"/>
    <property type="evidence" value="ECO:0007669"/>
    <property type="project" value="UniProtKB-SubCell"/>
</dbReference>
<sequence>MKKILLILAVLATAVETNAQNINDVLRYGLEDIQGTARFRALSGAFGALGGDLSAINVNPAGTAVFNNNYITFSATNYHRNNQTSYFNGFTETDLDNVELNQAGGVLVFKDGNEDSDWRKITLAFNYEIVNNYDDEFLARGTSNQSIDQYFLNFAQGQALGPILIQDGELIEEAYLNIGSDLGFGPQQAFLGFFGGVIDPVDPNDDANTQYVSNATFTNVNQEFLQITSGQNSKFTANFATEYRGRLYLGASLNFYDVNFEKLTLFDEDGYDAGSALEFVNFDNLQRTFGDGFSFDVGAILKVNDVVRIGASYQSPTWYRFQDELSQRINSNLADNEIDFINFSQINVFPTYRIQIPAKATGSIALVFGQEGLLSFDYGYQDFSNAELRPTSDPAFASENNFISSQLKAVSTYRVGGEYKIKQLSLRGGYRFEESPYENENTIGDLTAFSVGLGYNFGPTKIDLAFSQSQRDINQALFDTGLTTQANIDNTNSNVTLSVSFNL</sequence>
<evidence type="ECO:0000256" key="7">
    <source>
        <dbReference type="ARBA" id="ARBA00023237"/>
    </source>
</evidence>
<evidence type="ECO:0000256" key="4">
    <source>
        <dbReference type="ARBA" id="ARBA00022692"/>
    </source>
</evidence>
<comment type="caution">
    <text evidence="9">The sequence shown here is derived from an EMBL/GenBank/DDBJ whole genome shotgun (WGS) entry which is preliminary data.</text>
</comment>
<evidence type="ECO:0000256" key="6">
    <source>
        <dbReference type="ARBA" id="ARBA00023136"/>
    </source>
</evidence>
<evidence type="ECO:0000256" key="2">
    <source>
        <dbReference type="ARBA" id="ARBA00008163"/>
    </source>
</evidence>
<evidence type="ECO:0000313" key="9">
    <source>
        <dbReference type="EMBL" id="NER15307.1"/>
    </source>
</evidence>
<keyword evidence="6" id="KW-0472">Membrane</keyword>
<keyword evidence="10" id="KW-1185">Reference proteome</keyword>
<dbReference type="InterPro" id="IPR005017">
    <property type="entry name" value="OMPP1/FadL/TodX"/>
</dbReference>
<reference evidence="9 10" key="1">
    <citation type="submission" date="2020-01" db="EMBL/GenBank/DDBJ databases">
        <title>Leptobacterium flavescens.</title>
        <authorList>
            <person name="Wang G."/>
        </authorList>
    </citation>
    <scope>NUCLEOTIDE SEQUENCE [LARGE SCALE GENOMIC DNA]</scope>
    <source>
        <strain evidence="9 10">KCTC 22160</strain>
    </source>
</reference>
<keyword evidence="4" id="KW-0812">Transmembrane</keyword>
<dbReference type="PANTHER" id="PTHR35093">
    <property type="entry name" value="OUTER MEMBRANE PROTEIN NMB0088-RELATED"/>
    <property type="match status" value="1"/>
</dbReference>
<name>A0A6P0UQY9_9FLAO</name>
<dbReference type="Pfam" id="PF03349">
    <property type="entry name" value="Toluene_X"/>
    <property type="match status" value="1"/>
</dbReference>
<evidence type="ECO:0000313" key="10">
    <source>
        <dbReference type="Proteomes" id="UP000468581"/>
    </source>
</evidence>
<dbReference type="GO" id="GO:0015483">
    <property type="term" value="F:long-chain fatty acid transporting porin activity"/>
    <property type="evidence" value="ECO:0007669"/>
    <property type="project" value="TreeGrafter"/>
</dbReference>
<keyword evidence="7" id="KW-0998">Cell outer membrane</keyword>
<evidence type="ECO:0000256" key="5">
    <source>
        <dbReference type="ARBA" id="ARBA00022729"/>
    </source>
</evidence>
<gene>
    <name evidence="9" type="ORF">GWK08_17760</name>
</gene>
<evidence type="ECO:0000256" key="3">
    <source>
        <dbReference type="ARBA" id="ARBA00022452"/>
    </source>
</evidence>
<evidence type="ECO:0000256" key="8">
    <source>
        <dbReference type="SAM" id="SignalP"/>
    </source>
</evidence>
<keyword evidence="5 8" id="KW-0732">Signal</keyword>
<proteinExistence type="inferred from homology"/>
<feature type="signal peptide" evidence="8">
    <location>
        <begin position="1"/>
        <end position="19"/>
    </location>
</feature>
<dbReference type="SUPFAM" id="SSF56935">
    <property type="entry name" value="Porins"/>
    <property type="match status" value="1"/>
</dbReference>
<dbReference type="PANTHER" id="PTHR35093:SF8">
    <property type="entry name" value="OUTER MEMBRANE PROTEIN NMB0088-RELATED"/>
    <property type="match status" value="1"/>
</dbReference>
<evidence type="ECO:0000256" key="1">
    <source>
        <dbReference type="ARBA" id="ARBA00004571"/>
    </source>
</evidence>
<dbReference type="Gene3D" id="2.40.160.60">
    <property type="entry name" value="Outer membrane protein transport protein (OMPP1/FadL/TodX)"/>
    <property type="match status" value="2"/>
</dbReference>
<dbReference type="EMBL" id="JAABOO010000004">
    <property type="protein sequence ID" value="NER15307.1"/>
    <property type="molecule type" value="Genomic_DNA"/>
</dbReference>
<keyword evidence="3" id="KW-1134">Transmembrane beta strand</keyword>